<keyword evidence="5 7" id="KW-0472">Membrane</keyword>
<feature type="transmembrane region" description="Helical" evidence="7">
    <location>
        <begin position="25"/>
        <end position="46"/>
    </location>
</feature>
<dbReference type="Pfam" id="PF12304">
    <property type="entry name" value="BCLP"/>
    <property type="match status" value="1"/>
</dbReference>
<accession>A0A6P7K8N7</accession>
<feature type="transmembrane region" description="Helical" evidence="7">
    <location>
        <begin position="94"/>
        <end position="121"/>
    </location>
</feature>
<evidence type="ECO:0000256" key="6">
    <source>
        <dbReference type="SAM" id="MobiDB-lite"/>
    </source>
</evidence>
<dbReference type="Proteomes" id="UP000515145">
    <property type="component" value="Chromosome 2"/>
</dbReference>
<evidence type="ECO:0000256" key="2">
    <source>
        <dbReference type="ARBA" id="ARBA00011030"/>
    </source>
</evidence>
<dbReference type="GeneID" id="114451441"/>
<dbReference type="RefSeq" id="XP_028285845.1">
    <property type="nucleotide sequence ID" value="XM_028430044.1"/>
</dbReference>
<keyword evidence="4 7" id="KW-1133">Transmembrane helix</keyword>
<feature type="compositionally biased region" description="Polar residues" evidence="6">
    <location>
        <begin position="295"/>
        <end position="312"/>
    </location>
</feature>
<feature type="compositionally biased region" description="Basic and acidic residues" evidence="6">
    <location>
        <begin position="275"/>
        <end position="294"/>
    </location>
</feature>
<feature type="region of interest" description="Disordered" evidence="6">
    <location>
        <begin position="228"/>
        <end position="323"/>
    </location>
</feature>
<dbReference type="InterPro" id="IPR020977">
    <property type="entry name" value="Beta-casein-like"/>
</dbReference>
<dbReference type="OrthoDB" id="9389418at2759"/>
<feature type="transmembrane region" description="Helical" evidence="7">
    <location>
        <begin position="58"/>
        <end position="82"/>
    </location>
</feature>
<keyword evidence="8" id="KW-1185">Reference proteome</keyword>
<evidence type="ECO:0000256" key="5">
    <source>
        <dbReference type="ARBA" id="ARBA00023136"/>
    </source>
</evidence>
<proteinExistence type="inferred from homology"/>
<feature type="compositionally biased region" description="Basic and acidic residues" evidence="6">
    <location>
        <begin position="229"/>
        <end position="252"/>
    </location>
</feature>
<evidence type="ECO:0000256" key="3">
    <source>
        <dbReference type="ARBA" id="ARBA00022692"/>
    </source>
</evidence>
<protein>
    <submittedName>
        <fullName evidence="9 10">Transmembrane protein 54-like</fullName>
    </submittedName>
</protein>
<dbReference type="PANTHER" id="PTHR31258:SF5">
    <property type="entry name" value="TMEM54 PROTEIN-RELATED"/>
    <property type="match status" value="1"/>
</dbReference>
<sequence length="323" mass="35493">MVGTGVCCGNLEEPKALMKMGLSTVLIGHVNFVLGALVHGVVLRHINLHTQARAMEYAISNVVALTSGLVGVVVGILAIVLSKNKKSLGLTWSLFTISLVAALMAAASAIGLFVSVVGAIIHGRQSLLTPCRYPDAKGYTSVTNECPFDPTRIYSTTLILWVPLIVTCVVQLVFSARCFAVCVSFLGLGCCPTSKKPRDHGRAINVVRPMEEAVPTCYVEPPRSYIESVSHHSESPRRHNEPPRRASARLDRQPPPLPAPQQRHHLPHLHQSLRPSERRPLVHTHREWSGRDTPKTQAGSQQRSAEQHQLLQRGTMERSSFWI</sequence>
<comment type="similarity">
    <text evidence="2">Belongs to the TMEM54 family.</text>
</comment>
<evidence type="ECO:0000313" key="10">
    <source>
        <dbReference type="RefSeq" id="XP_028285853.1"/>
    </source>
</evidence>
<dbReference type="GO" id="GO:0016020">
    <property type="term" value="C:membrane"/>
    <property type="evidence" value="ECO:0007669"/>
    <property type="project" value="UniProtKB-SubCell"/>
</dbReference>
<evidence type="ECO:0000256" key="4">
    <source>
        <dbReference type="ARBA" id="ARBA00022989"/>
    </source>
</evidence>
<feature type="transmembrane region" description="Helical" evidence="7">
    <location>
        <begin position="158"/>
        <end position="188"/>
    </location>
</feature>
<organism evidence="8 10">
    <name type="scientific">Parambassis ranga</name>
    <name type="common">Indian glassy fish</name>
    <dbReference type="NCBI Taxonomy" id="210632"/>
    <lineage>
        <taxon>Eukaryota</taxon>
        <taxon>Metazoa</taxon>
        <taxon>Chordata</taxon>
        <taxon>Craniata</taxon>
        <taxon>Vertebrata</taxon>
        <taxon>Euteleostomi</taxon>
        <taxon>Actinopterygii</taxon>
        <taxon>Neopterygii</taxon>
        <taxon>Teleostei</taxon>
        <taxon>Neoteleostei</taxon>
        <taxon>Acanthomorphata</taxon>
        <taxon>Ovalentaria</taxon>
        <taxon>Ambassidae</taxon>
        <taxon>Parambassis</taxon>
    </lineage>
</organism>
<name>A0A6P7K8N7_9TELE</name>
<evidence type="ECO:0000256" key="1">
    <source>
        <dbReference type="ARBA" id="ARBA00004141"/>
    </source>
</evidence>
<dbReference type="AlphaFoldDB" id="A0A6P7K8N7"/>
<evidence type="ECO:0000313" key="8">
    <source>
        <dbReference type="Proteomes" id="UP000515145"/>
    </source>
</evidence>
<reference evidence="9 10" key="1">
    <citation type="submission" date="2025-04" db="UniProtKB">
        <authorList>
            <consortium name="RefSeq"/>
        </authorList>
    </citation>
    <scope>IDENTIFICATION</scope>
</reference>
<dbReference type="RefSeq" id="XP_028285853.1">
    <property type="nucleotide sequence ID" value="XM_028430052.1"/>
</dbReference>
<comment type="subcellular location">
    <subcellularLocation>
        <location evidence="1">Membrane</location>
        <topology evidence="1">Multi-pass membrane protein</topology>
    </subcellularLocation>
</comment>
<gene>
    <name evidence="9 10" type="primary">LOC114451441</name>
</gene>
<evidence type="ECO:0000256" key="7">
    <source>
        <dbReference type="SAM" id="Phobius"/>
    </source>
</evidence>
<dbReference type="PANTHER" id="PTHR31258">
    <property type="entry name" value="KERATINOCYTE-ASSOCIATED PROTEIN 3"/>
    <property type="match status" value="1"/>
</dbReference>
<evidence type="ECO:0000313" key="9">
    <source>
        <dbReference type="RefSeq" id="XP_028285845.1"/>
    </source>
</evidence>
<keyword evidence="3 7" id="KW-0812">Transmembrane</keyword>